<dbReference type="EMBL" id="FXTN01000001">
    <property type="protein sequence ID" value="SMO35294.1"/>
    <property type="molecule type" value="Genomic_DNA"/>
</dbReference>
<keyword evidence="1" id="KW-1133">Transmembrane helix</keyword>
<keyword evidence="1" id="KW-0812">Transmembrane</keyword>
<sequence length="144" mass="15849">MANYNSGTTSSPAKSGSKIGLIIGLVVVLILAGFLYYRYYFVFGEGVKAGQLNYFVKKGYLFKTNEGRLIQTGIRSQAPGNVASNEFIFSVQDDKVADKLNKSAGSLVELHYREYLHPLPWRGFSVFVVDSVVSSTPAVKLLNQ</sequence>
<name>A0A521AKD0_9SPHI</name>
<gene>
    <name evidence="2" type="ORF">SAMN06265348_101279</name>
</gene>
<keyword evidence="3" id="KW-1185">Reference proteome</keyword>
<keyword evidence="1" id="KW-0472">Membrane</keyword>
<evidence type="ECO:0000313" key="3">
    <source>
        <dbReference type="Proteomes" id="UP000320300"/>
    </source>
</evidence>
<dbReference type="Proteomes" id="UP000320300">
    <property type="component" value="Unassembled WGS sequence"/>
</dbReference>
<accession>A0A521AKD0</accession>
<evidence type="ECO:0000313" key="2">
    <source>
        <dbReference type="EMBL" id="SMO35294.1"/>
    </source>
</evidence>
<reference evidence="2 3" key="1">
    <citation type="submission" date="2017-05" db="EMBL/GenBank/DDBJ databases">
        <authorList>
            <person name="Varghese N."/>
            <person name="Submissions S."/>
        </authorList>
    </citation>
    <scope>NUCLEOTIDE SEQUENCE [LARGE SCALE GENOMIC DNA]</scope>
    <source>
        <strain evidence="2 3">DSM 19036</strain>
    </source>
</reference>
<evidence type="ECO:0000256" key="1">
    <source>
        <dbReference type="SAM" id="Phobius"/>
    </source>
</evidence>
<dbReference type="RefSeq" id="WP_221931229.1">
    <property type="nucleotide sequence ID" value="NZ_CBCSJO010000002.1"/>
</dbReference>
<protein>
    <recommendedName>
        <fullName evidence="4">6-phosphogluconate dehydrogenase</fullName>
    </recommendedName>
</protein>
<proteinExistence type="predicted"/>
<dbReference type="AlphaFoldDB" id="A0A521AKD0"/>
<organism evidence="2 3">
    <name type="scientific">Pedobacter westerhofensis</name>
    <dbReference type="NCBI Taxonomy" id="425512"/>
    <lineage>
        <taxon>Bacteria</taxon>
        <taxon>Pseudomonadati</taxon>
        <taxon>Bacteroidota</taxon>
        <taxon>Sphingobacteriia</taxon>
        <taxon>Sphingobacteriales</taxon>
        <taxon>Sphingobacteriaceae</taxon>
        <taxon>Pedobacter</taxon>
    </lineage>
</organism>
<feature type="transmembrane region" description="Helical" evidence="1">
    <location>
        <begin position="19"/>
        <end position="37"/>
    </location>
</feature>
<evidence type="ECO:0008006" key="4">
    <source>
        <dbReference type="Google" id="ProtNLM"/>
    </source>
</evidence>